<protein>
    <recommendedName>
        <fullName evidence="1">F-box domain-containing protein</fullName>
    </recommendedName>
</protein>
<name>A0A835ITZ4_9MAGN</name>
<dbReference type="AlphaFoldDB" id="A0A835ITZ4"/>
<dbReference type="CDD" id="cd22160">
    <property type="entry name" value="F-box_AtFBL13-like"/>
    <property type="match status" value="1"/>
</dbReference>
<sequence length="303" mass="35585">MEAEGNSSSSSSTAANKKLMNVNNEDRISGLYEPLIHHILSFMDMKEVLKTYLLSKRWTNLWRSVQTLKFHENSWTNRWNRCNLGLKKNKKFSKQAFFPKDGQNLWRSVRTLKFHEHSWTNRCNRWNGRNPKLKKNRLTKFKFFVDTVLFLQDGSDIDKFDLFFVSAEYADSRLIDRWVTYAKKRQVQVLRLGGVSILSLETLYFSGRVKTLELFGILLPSNSHRDLVLDLPIVESVIIEYCGHITVKRLAISGSKLKYLQLENIYEGYNYNTLIKIYLMLILHHSNALAIPTKTIPWRIFQL</sequence>
<dbReference type="EMBL" id="JADFTS010000002">
    <property type="protein sequence ID" value="KAF9623073.1"/>
    <property type="molecule type" value="Genomic_DNA"/>
</dbReference>
<dbReference type="InterPro" id="IPR053197">
    <property type="entry name" value="F-box_SCFL_complex_component"/>
</dbReference>
<dbReference type="PANTHER" id="PTHR34223:SF51">
    <property type="entry name" value="OS06G0556300 PROTEIN"/>
    <property type="match status" value="1"/>
</dbReference>
<feature type="domain" description="F-box" evidence="1">
    <location>
        <begin position="29"/>
        <end position="66"/>
    </location>
</feature>
<evidence type="ECO:0000313" key="2">
    <source>
        <dbReference type="EMBL" id="KAF9623073.1"/>
    </source>
</evidence>
<organism evidence="2 3">
    <name type="scientific">Coptis chinensis</name>
    <dbReference type="NCBI Taxonomy" id="261450"/>
    <lineage>
        <taxon>Eukaryota</taxon>
        <taxon>Viridiplantae</taxon>
        <taxon>Streptophyta</taxon>
        <taxon>Embryophyta</taxon>
        <taxon>Tracheophyta</taxon>
        <taxon>Spermatophyta</taxon>
        <taxon>Magnoliopsida</taxon>
        <taxon>Ranunculales</taxon>
        <taxon>Ranunculaceae</taxon>
        <taxon>Coptidoideae</taxon>
        <taxon>Coptis</taxon>
    </lineage>
</organism>
<evidence type="ECO:0000313" key="3">
    <source>
        <dbReference type="Proteomes" id="UP000631114"/>
    </source>
</evidence>
<dbReference type="Pfam" id="PF00646">
    <property type="entry name" value="F-box"/>
    <property type="match status" value="1"/>
</dbReference>
<accession>A0A835ITZ4</accession>
<proteinExistence type="predicted"/>
<reference evidence="2 3" key="1">
    <citation type="submission" date="2020-10" db="EMBL/GenBank/DDBJ databases">
        <title>The Coptis chinensis genome and diversification of protoberbering-type alkaloids.</title>
        <authorList>
            <person name="Wang B."/>
            <person name="Shu S."/>
            <person name="Song C."/>
            <person name="Liu Y."/>
        </authorList>
    </citation>
    <scope>NUCLEOTIDE SEQUENCE [LARGE SCALE GENOMIC DNA]</scope>
    <source>
        <strain evidence="2">HL-2020</strain>
        <tissue evidence="2">Leaf</tissue>
    </source>
</reference>
<dbReference type="SUPFAM" id="SSF81383">
    <property type="entry name" value="F-box domain"/>
    <property type="match status" value="1"/>
</dbReference>
<keyword evidence="3" id="KW-1185">Reference proteome</keyword>
<evidence type="ECO:0000259" key="1">
    <source>
        <dbReference type="Pfam" id="PF00646"/>
    </source>
</evidence>
<comment type="caution">
    <text evidence="2">The sequence shown here is derived from an EMBL/GenBank/DDBJ whole genome shotgun (WGS) entry which is preliminary data.</text>
</comment>
<dbReference type="InterPro" id="IPR036047">
    <property type="entry name" value="F-box-like_dom_sf"/>
</dbReference>
<dbReference type="PANTHER" id="PTHR34223">
    <property type="entry name" value="OS11G0201299 PROTEIN"/>
    <property type="match status" value="1"/>
</dbReference>
<dbReference type="InterPro" id="IPR053781">
    <property type="entry name" value="F-box_AtFBL13-like"/>
</dbReference>
<dbReference type="Proteomes" id="UP000631114">
    <property type="component" value="Unassembled WGS sequence"/>
</dbReference>
<gene>
    <name evidence="2" type="ORF">IFM89_036227</name>
</gene>
<dbReference type="OrthoDB" id="677997at2759"/>
<dbReference type="InterPro" id="IPR001810">
    <property type="entry name" value="F-box_dom"/>
</dbReference>